<sequence length="318" mass="35820">MRLRRRPTEPMPEIDPFMGDPTARMLCEALTERDWPMARDILVRAEHPDDRAFFLEVCGSAPGVQNWIGHLAADDPLAQLVRGCHAVAWAWRARGGYGAQYTRDEQFRLFFERLRIAETCLDDVIARTPDEVTAWAFLVRTARGLQLPLEDGEFRFRQAIERHPTNLKAHGEWMQTLCKKWSGSHEWMHHFARDAVARGSDGSMLHALVVLAHLEQMIDLEGAAAEHYMARADVRADLRTAAGLSIWHPAAEFRPGWPEYLNTFALAFSQSGDLPAAAAVFERLGDNVTKHPWGYLGGDERTSFTTARANAFASAAVR</sequence>
<gene>
    <name evidence="2" type="ORF">EV644_101831</name>
</gene>
<evidence type="ECO:0008006" key="4">
    <source>
        <dbReference type="Google" id="ProtNLM"/>
    </source>
</evidence>
<feature type="region of interest" description="Disordered" evidence="1">
    <location>
        <begin position="1"/>
        <end position="20"/>
    </location>
</feature>
<keyword evidence="3" id="KW-1185">Reference proteome</keyword>
<accession>A0ABY2BVZ6</accession>
<dbReference type="Gene3D" id="1.25.40.10">
    <property type="entry name" value="Tetratricopeptide repeat domain"/>
    <property type="match status" value="1"/>
</dbReference>
<dbReference type="RefSeq" id="WP_132186883.1">
    <property type="nucleotide sequence ID" value="NZ_SLWM01000001.1"/>
</dbReference>
<comment type="caution">
    <text evidence="2">The sequence shown here is derived from an EMBL/GenBank/DDBJ whole genome shotgun (WGS) entry which is preliminary data.</text>
</comment>
<evidence type="ECO:0000256" key="1">
    <source>
        <dbReference type="SAM" id="MobiDB-lite"/>
    </source>
</evidence>
<dbReference type="EMBL" id="SLWM01000001">
    <property type="protein sequence ID" value="TCO32188.1"/>
    <property type="molecule type" value="Genomic_DNA"/>
</dbReference>
<reference evidence="2 3" key="1">
    <citation type="journal article" date="2015" name="Stand. Genomic Sci.">
        <title>Genomic Encyclopedia of Bacterial and Archaeal Type Strains, Phase III: the genomes of soil and plant-associated and newly described type strains.</title>
        <authorList>
            <person name="Whitman W.B."/>
            <person name="Woyke T."/>
            <person name="Klenk H.P."/>
            <person name="Zhou Y."/>
            <person name="Lilburn T.G."/>
            <person name="Beck B.J."/>
            <person name="De Vos P."/>
            <person name="Vandamme P."/>
            <person name="Eisen J.A."/>
            <person name="Garrity G."/>
            <person name="Hugenholtz P."/>
            <person name="Kyrpides N.C."/>
        </authorList>
    </citation>
    <scope>NUCLEOTIDE SEQUENCE [LARGE SCALE GENOMIC DNA]</scope>
    <source>
        <strain evidence="2 3">VKM Ac-2538</strain>
    </source>
</reference>
<proteinExistence type="predicted"/>
<evidence type="ECO:0000313" key="2">
    <source>
        <dbReference type="EMBL" id="TCO32188.1"/>
    </source>
</evidence>
<name>A0ABY2BVZ6_9ACTN</name>
<dbReference type="Proteomes" id="UP000295818">
    <property type="component" value="Unassembled WGS sequence"/>
</dbReference>
<evidence type="ECO:0000313" key="3">
    <source>
        <dbReference type="Proteomes" id="UP000295818"/>
    </source>
</evidence>
<organism evidence="2 3">
    <name type="scientific">Kribbella orskensis</name>
    <dbReference type="NCBI Taxonomy" id="2512216"/>
    <lineage>
        <taxon>Bacteria</taxon>
        <taxon>Bacillati</taxon>
        <taxon>Actinomycetota</taxon>
        <taxon>Actinomycetes</taxon>
        <taxon>Propionibacteriales</taxon>
        <taxon>Kribbellaceae</taxon>
        <taxon>Kribbella</taxon>
    </lineage>
</organism>
<dbReference type="InterPro" id="IPR011990">
    <property type="entry name" value="TPR-like_helical_dom_sf"/>
</dbReference>
<protein>
    <recommendedName>
        <fullName evidence="4">DUF4034 domain-containing protein</fullName>
    </recommendedName>
</protein>